<evidence type="ECO:0000313" key="2">
    <source>
        <dbReference type="EMBL" id="KAB1066539.1"/>
    </source>
</evidence>
<feature type="transmembrane region" description="Helical" evidence="1">
    <location>
        <begin position="65"/>
        <end position="83"/>
    </location>
</feature>
<dbReference type="RefSeq" id="WP_150940860.1">
    <property type="nucleotide sequence ID" value="NZ_WAAT01000052.1"/>
</dbReference>
<keyword evidence="1" id="KW-1133">Transmembrane helix</keyword>
<dbReference type="Pfam" id="PF19665">
    <property type="entry name" value="DUF6168"/>
    <property type="match status" value="1"/>
</dbReference>
<keyword evidence="3" id="KW-1185">Reference proteome</keyword>
<keyword evidence="1" id="KW-0812">Transmembrane</keyword>
<dbReference type="EMBL" id="WAAT01000052">
    <property type="protein sequence ID" value="KAB1066539.1"/>
    <property type="molecule type" value="Genomic_DNA"/>
</dbReference>
<dbReference type="AlphaFoldDB" id="A0A6N6MF66"/>
<organism evidence="2 3">
    <name type="scientific">Pseudotamlana haliotis</name>
    <dbReference type="NCBI Taxonomy" id="2614804"/>
    <lineage>
        <taxon>Bacteria</taxon>
        <taxon>Pseudomonadati</taxon>
        <taxon>Bacteroidota</taxon>
        <taxon>Flavobacteriia</taxon>
        <taxon>Flavobacteriales</taxon>
        <taxon>Flavobacteriaceae</taxon>
        <taxon>Pseudotamlana</taxon>
    </lineage>
</organism>
<protein>
    <submittedName>
        <fullName evidence="2">Uncharacterized protein</fullName>
    </submittedName>
</protein>
<reference evidence="2 3" key="1">
    <citation type="submission" date="2019-09" db="EMBL/GenBank/DDBJ databases">
        <authorList>
            <person name="Cao W.R."/>
        </authorList>
    </citation>
    <scope>NUCLEOTIDE SEQUENCE [LARGE SCALE GENOMIC DNA]</scope>
    <source>
        <strain evidence="2 3">B1N29</strain>
    </source>
</reference>
<comment type="caution">
    <text evidence="2">The sequence shown here is derived from an EMBL/GenBank/DDBJ whole genome shotgun (WGS) entry which is preliminary data.</text>
</comment>
<keyword evidence="1" id="KW-0472">Membrane</keyword>
<accession>A0A6N6MF66</accession>
<feature type="transmembrane region" description="Helical" evidence="1">
    <location>
        <begin position="34"/>
        <end position="53"/>
    </location>
</feature>
<dbReference type="InterPro" id="IPR046166">
    <property type="entry name" value="DUF6168"/>
</dbReference>
<feature type="transmembrane region" description="Helical" evidence="1">
    <location>
        <begin position="99"/>
        <end position="120"/>
    </location>
</feature>
<sequence>MIKRILVFTLSILLLFAISFTVHSYFVTQPMAFELWQVYVFHAVAALIVYLCIEGIASILPNQAGYAYLALMLLKIGVFVLVFKESVFENDALTKVERFALVLPLFLFLIAEAAGIAKLLNNQK</sequence>
<proteinExistence type="predicted"/>
<gene>
    <name evidence="2" type="ORF">F6U93_14060</name>
</gene>
<dbReference type="Proteomes" id="UP000441333">
    <property type="component" value="Unassembled WGS sequence"/>
</dbReference>
<evidence type="ECO:0000313" key="3">
    <source>
        <dbReference type="Proteomes" id="UP000441333"/>
    </source>
</evidence>
<evidence type="ECO:0000256" key="1">
    <source>
        <dbReference type="SAM" id="Phobius"/>
    </source>
</evidence>
<name>A0A6N6MF66_9FLAO</name>